<protein>
    <recommendedName>
        <fullName evidence="4">Transposase IS30-like HTH domain-containing protein</fullName>
    </recommendedName>
</protein>
<accession>A0A420JC21</accession>
<evidence type="ECO:0000313" key="3">
    <source>
        <dbReference type="Proteomes" id="UP000285326"/>
    </source>
</evidence>
<organism evidence="2 3">
    <name type="scientific">Golovinomyces cichoracearum</name>
    <dbReference type="NCBI Taxonomy" id="62708"/>
    <lineage>
        <taxon>Eukaryota</taxon>
        <taxon>Fungi</taxon>
        <taxon>Dikarya</taxon>
        <taxon>Ascomycota</taxon>
        <taxon>Pezizomycotina</taxon>
        <taxon>Leotiomycetes</taxon>
        <taxon>Erysiphales</taxon>
        <taxon>Erysiphaceae</taxon>
        <taxon>Golovinomyces</taxon>
    </lineage>
</organism>
<evidence type="ECO:0000256" key="1">
    <source>
        <dbReference type="SAM" id="MobiDB-lite"/>
    </source>
</evidence>
<sequence length="126" mass="14116">MADSKLNFQRQARLSASSSHGKRYKSQETSEADRSNIRALANTGMSRRNISNLLHPTERQVQYALTQSVTPKKNRCGRKHAISGDKAQELVNWVLSDGSHRHAKFSEIPTIGPHLNLVNVGEKVIR</sequence>
<evidence type="ECO:0008006" key="4">
    <source>
        <dbReference type="Google" id="ProtNLM"/>
    </source>
</evidence>
<dbReference type="EMBL" id="MCBS01011909">
    <property type="protein sequence ID" value="RKF84311.1"/>
    <property type="molecule type" value="Genomic_DNA"/>
</dbReference>
<dbReference type="AlphaFoldDB" id="A0A420JC21"/>
<feature type="compositionally biased region" description="Basic and acidic residues" evidence="1">
    <location>
        <begin position="25"/>
        <end position="35"/>
    </location>
</feature>
<reference evidence="2 3" key="1">
    <citation type="journal article" date="2018" name="BMC Genomics">
        <title>Comparative genome analyses reveal sequence features reflecting distinct modes of host-adaptation between dicot and monocot powdery mildew.</title>
        <authorList>
            <person name="Wu Y."/>
            <person name="Ma X."/>
            <person name="Pan Z."/>
            <person name="Kale S.D."/>
            <person name="Song Y."/>
            <person name="King H."/>
            <person name="Zhang Q."/>
            <person name="Presley C."/>
            <person name="Deng X."/>
            <person name="Wei C.I."/>
            <person name="Xiao S."/>
        </authorList>
    </citation>
    <scope>NUCLEOTIDE SEQUENCE [LARGE SCALE GENOMIC DNA]</scope>
    <source>
        <strain evidence="2">UMSG1</strain>
    </source>
</reference>
<gene>
    <name evidence="2" type="ORF">GcM1_119004</name>
</gene>
<name>A0A420JC21_9PEZI</name>
<feature type="compositionally biased region" description="Polar residues" evidence="1">
    <location>
        <begin position="1"/>
        <end position="19"/>
    </location>
</feature>
<comment type="caution">
    <text evidence="2">The sequence shown here is derived from an EMBL/GenBank/DDBJ whole genome shotgun (WGS) entry which is preliminary data.</text>
</comment>
<evidence type="ECO:0000313" key="2">
    <source>
        <dbReference type="EMBL" id="RKF84311.1"/>
    </source>
</evidence>
<proteinExistence type="predicted"/>
<dbReference type="Proteomes" id="UP000285326">
    <property type="component" value="Unassembled WGS sequence"/>
</dbReference>
<feature type="region of interest" description="Disordered" evidence="1">
    <location>
        <begin position="1"/>
        <end position="35"/>
    </location>
</feature>